<organism evidence="2 3">
    <name type="scientific">Buddleja alternifolia</name>
    <dbReference type="NCBI Taxonomy" id="168488"/>
    <lineage>
        <taxon>Eukaryota</taxon>
        <taxon>Viridiplantae</taxon>
        <taxon>Streptophyta</taxon>
        <taxon>Embryophyta</taxon>
        <taxon>Tracheophyta</taxon>
        <taxon>Spermatophyta</taxon>
        <taxon>Magnoliopsida</taxon>
        <taxon>eudicotyledons</taxon>
        <taxon>Gunneridae</taxon>
        <taxon>Pentapetalae</taxon>
        <taxon>asterids</taxon>
        <taxon>lamiids</taxon>
        <taxon>Lamiales</taxon>
        <taxon>Scrophulariaceae</taxon>
        <taxon>Buddlejeae</taxon>
        <taxon>Buddleja</taxon>
    </lineage>
</organism>
<sequence length="67" mass="7236">MSTEEAKRAAGGTLHQRRSLPYSPYTMALAGLAMVGAGGLWYFTIYNKKKPEATHVAGVSADQPPRK</sequence>
<dbReference type="EMBL" id="WHWC01000010">
    <property type="protein sequence ID" value="KAG8375428.1"/>
    <property type="molecule type" value="Genomic_DNA"/>
</dbReference>
<feature type="transmembrane region" description="Helical" evidence="1">
    <location>
        <begin position="22"/>
        <end position="43"/>
    </location>
</feature>
<name>A0AAV6X8B3_9LAMI</name>
<keyword evidence="1" id="KW-0472">Membrane</keyword>
<keyword evidence="1" id="KW-1133">Transmembrane helix</keyword>
<keyword evidence="3" id="KW-1185">Reference proteome</keyword>
<keyword evidence="1" id="KW-0812">Transmembrane</keyword>
<gene>
    <name evidence="2" type="ORF">BUALT_Bualt10G0099000</name>
</gene>
<evidence type="ECO:0000256" key="1">
    <source>
        <dbReference type="SAM" id="Phobius"/>
    </source>
</evidence>
<dbReference type="AlphaFoldDB" id="A0AAV6X8B3"/>
<dbReference type="Proteomes" id="UP000826271">
    <property type="component" value="Unassembled WGS sequence"/>
</dbReference>
<accession>A0AAV6X8B3</accession>
<evidence type="ECO:0000313" key="2">
    <source>
        <dbReference type="EMBL" id="KAG8375428.1"/>
    </source>
</evidence>
<reference evidence="2" key="1">
    <citation type="submission" date="2019-10" db="EMBL/GenBank/DDBJ databases">
        <authorList>
            <person name="Zhang R."/>
            <person name="Pan Y."/>
            <person name="Wang J."/>
            <person name="Ma R."/>
            <person name="Yu S."/>
        </authorList>
    </citation>
    <scope>NUCLEOTIDE SEQUENCE</scope>
    <source>
        <strain evidence="2">LA-IB0</strain>
        <tissue evidence="2">Leaf</tissue>
    </source>
</reference>
<proteinExistence type="predicted"/>
<protein>
    <submittedName>
        <fullName evidence="2">Uncharacterized protein</fullName>
    </submittedName>
</protein>
<comment type="caution">
    <text evidence="2">The sequence shown here is derived from an EMBL/GenBank/DDBJ whole genome shotgun (WGS) entry which is preliminary data.</text>
</comment>
<evidence type="ECO:0000313" key="3">
    <source>
        <dbReference type="Proteomes" id="UP000826271"/>
    </source>
</evidence>